<feature type="region of interest" description="Disordered" evidence="1">
    <location>
        <begin position="125"/>
        <end position="155"/>
    </location>
</feature>
<proteinExistence type="predicted"/>
<comment type="caution">
    <text evidence="2">The sequence shown here is derived from an EMBL/GenBank/DDBJ whole genome shotgun (WGS) entry which is preliminary data.</text>
</comment>
<feature type="compositionally biased region" description="Polar residues" evidence="1">
    <location>
        <begin position="69"/>
        <end position="97"/>
    </location>
</feature>
<accession>A0ABR3QE32</accession>
<protein>
    <submittedName>
        <fullName evidence="2">3-keto-steroid reductase</fullName>
        <ecNumber evidence="2">1.1.1.270</ecNumber>
    </submittedName>
</protein>
<dbReference type="GeneID" id="95981709"/>
<keyword evidence="2" id="KW-0560">Oxidoreductase</keyword>
<dbReference type="GO" id="GO:0000253">
    <property type="term" value="F:3-beta-hydroxysteroid 3-dehydrogenase (NADP+) activity"/>
    <property type="evidence" value="ECO:0007669"/>
    <property type="project" value="UniProtKB-EC"/>
</dbReference>
<evidence type="ECO:0000256" key="1">
    <source>
        <dbReference type="SAM" id="MobiDB-lite"/>
    </source>
</evidence>
<organism evidence="2 3">
    <name type="scientific">Vanrija albida</name>
    <dbReference type="NCBI Taxonomy" id="181172"/>
    <lineage>
        <taxon>Eukaryota</taxon>
        <taxon>Fungi</taxon>
        <taxon>Dikarya</taxon>
        <taxon>Basidiomycota</taxon>
        <taxon>Agaricomycotina</taxon>
        <taxon>Tremellomycetes</taxon>
        <taxon>Trichosporonales</taxon>
        <taxon>Trichosporonaceae</taxon>
        <taxon>Vanrija</taxon>
    </lineage>
</organism>
<dbReference type="Proteomes" id="UP001565368">
    <property type="component" value="Unassembled WGS sequence"/>
</dbReference>
<keyword evidence="3" id="KW-1185">Reference proteome</keyword>
<dbReference type="EC" id="1.1.1.270" evidence="2"/>
<name>A0ABR3QE32_9TREE</name>
<dbReference type="RefSeq" id="XP_069212861.1">
    <property type="nucleotide sequence ID" value="XM_069349317.1"/>
</dbReference>
<sequence length="184" mass="19594">MASMDDLISTLNGGMHVGQQPNDLKELHAKLTQTLHQPTLNHYRPIPPATAQGPHDSEPVPPPAPVSSWNEPAQPTSHLLSSAGSAWSTGLGNSPRQTIHPAAASPSNAGSVAFVGRRETGFSAPVKSNEQPKAPSAVHRPHHNTVLPSNASPVDTGGFTHDAFRPLWESNEPKAHWQGFTNSR</sequence>
<feature type="region of interest" description="Disordered" evidence="1">
    <location>
        <begin position="1"/>
        <end position="20"/>
    </location>
</feature>
<reference evidence="2 3" key="1">
    <citation type="submission" date="2023-08" db="EMBL/GenBank/DDBJ databases">
        <title>Annotated Genome Sequence of Vanrija albida AlHP1.</title>
        <authorList>
            <person name="Herzog R."/>
        </authorList>
    </citation>
    <scope>NUCLEOTIDE SEQUENCE [LARGE SCALE GENOMIC DNA]</scope>
    <source>
        <strain evidence="2 3">AlHP1</strain>
    </source>
</reference>
<evidence type="ECO:0000313" key="3">
    <source>
        <dbReference type="Proteomes" id="UP001565368"/>
    </source>
</evidence>
<feature type="region of interest" description="Disordered" evidence="1">
    <location>
        <begin position="40"/>
        <end position="107"/>
    </location>
</feature>
<dbReference type="EMBL" id="JBBXJM010000001">
    <property type="protein sequence ID" value="KAL1412917.1"/>
    <property type="molecule type" value="Genomic_DNA"/>
</dbReference>
<gene>
    <name evidence="2" type="primary">ERG27_1</name>
    <name evidence="2" type="ORF">Q8F55_000666</name>
</gene>
<evidence type="ECO:0000313" key="2">
    <source>
        <dbReference type="EMBL" id="KAL1412917.1"/>
    </source>
</evidence>